<dbReference type="Proteomes" id="UP000887013">
    <property type="component" value="Unassembled WGS sequence"/>
</dbReference>
<evidence type="ECO:0000313" key="2">
    <source>
        <dbReference type="EMBL" id="GFU52035.1"/>
    </source>
</evidence>
<comment type="caution">
    <text evidence="2">The sequence shown here is derived from an EMBL/GenBank/DDBJ whole genome shotgun (WGS) entry which is preliminary data.</text>
</comment>
<name>A0A8X6UUK4_NEPPI</name>
<keyword evidence="3" id="KW-1185">Reference proteome</keyword>
<keyword evidence="1" id="KW-0812">Transmembrane</keyword>
<keyword evidence="1" id="KW-1133">Transmembrane helix</keyword>
<gene>
    <name evidence="2" type="ORF">NPIL_437101</name>
</gene>
<dbReference type="EMBL" id="BMAW01038401">
    <property type="protein sequence ID" value="GFU52035.1"/>
    <property type="molecule type" value="Genomic_DNA"/>
</dbReference>
<protein>
    <submittedName>
        <fullName evidence="2">Uncharacterized protein</fullName>
    </submittedName>
</protein>
<dbReference type="AlphaFoldDB" id="A0A8X6UUK4"/>
<sequence>MPSSSPLYLVPTTSDAFVLNSEYTGKKPPPNPFVCATGSSGIREFSYIYYRQIFALSFRLSPMVVIWIFLVNIDKPRSFVPKSDRVHFESNSRVGILTVGSMYIEYK</sequence>
<evidence type="ECO:0000313" key="3">
    <source>
        <dbReference type="Proteomes" id="UP000887013"/>
    </source>
</evidence>
<reference evidence="2" key="1">
    <citation type="submission" date="2020-08" db="EMBL/GenBank/DDBJ databases">
        <title>Multicomponent nature underlies the extraordinary mechanical properties of spider dragline silk.</title>
        <authorList>
            <person name="Kono N."/>
            <person name="Nakamura H."/>
            <person name="Mori M."/>
            <person name="Yoshida Y."/>
            <person name="Ohtoshi R."/>
            <person name="Malay A.D."/>
            <person name="Moran D.A.P."/>
            <person name="Tomita M."/>
            <person name="Numata K."/>
            <person name="Arakawa K."/>
        </authorList>
    </citation>
    <scope>NUCLEOTIDE SEQUENCE</scope>
</reference>
<evidence type="ECO:0000256" key="1">
    <source>
        <dbReference type="SAM" id="Phobius"/>
    </source>
</evidence>
<proteinExistence type="predicted"/>
<feature type="transmembrane region" description="Helical" evidence="1">
    <location>
        <begin position="53"/>
        <end position="73"/>
    </location>
</feature>
<keyword evidence="1" id="KW-0472">Membrane</keyword>
<organism evidence="2 3">
    <name type="scientific">Nephila pilipes</name>
    <name type="common">Giant wood spider</name>
    <name type="synonym">Nephila maculata</name>
    <dbReference type="NCBI Taxonomy" id="299642"/>
    <lineage>
        <taxon>Eukaryota</taxon>
        <taxon>Metazoa</taxon>
        <taxon>Ecdysozoa</taxon>
        <taxon>Arthropoda</taxon>
        <taxon>Chelicerata</taxon>
        <taxon>Arachnida</taxon>
        <taxon>Araneae</taxon>
        <taxon>Araneomorphae</taxon>
        <taxon>Entelegynae</taxon>
        <taxon>Araneoidea</taxon>
        <taxon>Nephilidae</taxon>
        <taxon>Nephila</taxon>
    </lineage>
</organism>
<accession>A0A8X6UUK4</accession>